<sequence>MRGTYGFTQNTVNMGTNSTSQGSARPSRTPKQAMMAQIPMLIRQNRVPEMAWLLLQACPGDWDCGWGPLVRSTLTRAIKRELSEKELTEAAVTIRFRWELALYADHIVKTFGLQVPGGEVCILWDFAKWRSELARGQHRNHSFAWDMVVRGGIKPNLLDHDGYPFDRFLHYVVAAVTLMDLPEDMTRALATIVVKYTAGEQGFLQQRARARRAT</sequence>
<accession>A0A430LMP6</accession>
<keyword evidence="3" id="KW-1185">Reference proteome</keyword>
<organism evidence="2 3">
    <name type="scientific">Fusarium euwallaceae</name>
    <dbReference type="NCBI Taxonomy" id="1147111"/>
    <lineage>
        <taxon>Eukaryota</taxon>
        <taxon>Fungi</taxon>
        <taxon>Dikarya</taxon>
        <taxon>Ascomycota</taxon>
        <taxon>Pezizomycotina</taxon>
        <taxon>Sordariomycetes</taxon>
        <taxon>Hypocreomycetidae</taxon>
        <taxon>Hypocreales</taxon>
        <taxon>Nectriaceae</taxon>
        <taxon>Fusarium</taxon>
        <taxon>Fusarium solani species complex</taxon>
    </lineage>
</organism>
<dbReference type="AlphaFoldDB" id="A0A430LMP6"/>
<proteinExistence type="predicted"/>
<evidence type="ECO:0000313" key="2">
    <source>
        <dbReference type="EMBL" id="RTE76984.1"/>
    </source>
</evidence>
<feature type="region of interest" description="Disordered" evidence="1">
    <location>
        <begin position="1"/>
        <end position="30"/>
    </location>
</feature>
<evidence type="ECO:0000313" key="3">
    <source>
        <dbReference type="Proteomes" id="UP000287124"/>
    </source>
</evidence>
<dbReference type="EMBL" id="MIKF01000135">
    <property type="protein sequence ID" value="RTE76984.1"/>
    <property type="molecule type" value="Genomic_DNA"/>
</dbReference>
<comment type="caution">
    <text evidence="2">The sequence shown here is derived from an EMBL/GenBank/DDBJ whole genome shotgun (WGS) entry which is preliminary data.</text>
</comment>
<dbReference type="Proteomes" id="UP000287124">
    <property type="component" value="Unassembled WGS sequence"/>
</dbReference>
<name>A0A430LMP6_9HYPO</name>
<gene>
    <name evidence="2" type="ORF">BHE90_008562</name>
</gene>
<protein>
    <submittedName>
        <fullName evidence="2">Uncharacterized protein</fullName>
    </submittedName>
</protein>
<reference evidence="2 3" key="1">
    <citation type="submission" date="2017-06" db="EMBL/GenBank/DDBJ databases">
        <title>Comparative genomic analysis of Ambrosia Fusariam Clade fungi.</title>
        <authorList>
            <person name="Stajich J.E."/>
            <person name="Carrillo J."/>
            <person name="Kijimoto T."/>
            <person name="Eskalen A."/>
            <person name="O'Donnell K."/>
            <person name="Kasson M."/>
        </authorList>
    </citation>
    <scope>NUCLEOTIDE SEQUENCE [LARGE SCALE GENOMIC DNA]</scope>
    <source>
        <strain evidence="2 3">UCR1854</strain>
    </source>
</reference>
<evidence type="ECO:0000256" key="1">
    <source>
        <dbReference type="SAM" id="MobiDB-lite"/>
    </source>
</evidence>